<feature type="domain" description="Cell division protein A C-terminal" evidence="4">
    <location>
        <begin position="251"/>
        <end position="292"/>
    </location>
</feature>
<reference evidence="5 6" key="1">
    <citation type="submission" date="2013-09" db="EMBL/GenBank/DDBJ databases">
        <title>Whole genome sequencing of Halarchaeum acidiphilum strain MH1-52-1.</title>
        <authorList>
            <person name="Shimane Y."/>
            <person name="Minegishi H."/>
            <person name="Nishi S."/>
            <person name="Echigo A."/>
            <person name="Shuto A."/>
            <person name="Konishi M."/>
            <person name="Ito T."/>
            <person name="Ohkuma M."/>
            <person name="Ohta Y."/>
            <person name="Nagano Y."/>
            <person name="Tsubouchi T."/>
            <person name="Mori K."/>
            <person name="Usui K."/>
            <person name="Kamekura M."/>
            <person name="Usami R."/>
            <person name="Takaki Y."/>
            <person name="Hatada Y."/>
        </authorList>
    </citation>
    <scope>NUCLEOTIDE SEQUENCE [LARGE SCALE GENOMIC DNA]</scope>
    <source>
        <strain evidence="5 6">JCM 16109</strain>
    </source>
</reference>
<evidence type="ECO:0000259" key="4">
    <source>
        <dbReference type="Pfam" id="PF23601"/>
    </source>
</evidence>
<proteinExistence type="predicted"/>
<protein>
    <submittedName>
        <fullName evidence="5">Uncharacterized protein</fullName>
    </submittedName>
</protein>
<feature type="domain" description="Cell division protein A N-terminal" evidence="3">
    <location>
        <begin position="2"/>
        <end position="157"/>
    </location>
</feature>
<dbReference type="EMBL" id="BATA01000007">
    <property type="protein sequence ID" value="GAD51740.1"/>
    <property type="molecule type" value="Genomic_DNA"/>
</dbReference>
<feature type="transmembrane region" description="Helical" evidence="2">
    <location>
        <begin position="90"/>
        <end position="110"/>
    </location>
</feature>
<dbReference type="RefSeq" id="WP_021779711.1">
    <property type="nucleotide sequence ID" value="NZ_BATA01000007.1"/>
</dbReference>
<accession>U2YRW7</accession>
<name>U2YRW7_9EURY</name>
<feature type="transmembrane region" description="Helical" evidence="2">
    <location>
        <begin position="20"/>
        <end position="42"/>
    </location>
</feature>
<sequence length="294" mass="30539">MTSLADAYQRDANGASQRRVYAGTALFGAGALLVVAGILAGATHLVMGPTPSTAAKFGARELGLTLVCLGVPAIFVGVFTVLPASRFHRVAAAGGALVAVVGTVVLRYAYPHRWYAGGGSVPSTTALGGALVYAFGLIVTFWCLFTAVATFKTRNAPGGTVTLTVTEDGQTRTVEVPREDLDDARDAVSEGSFGGVGVFGGVEQTDPTDPTPTPTSDGGATTPDVRDVSGDRADTDDAEPSADAGSDVGPDRYCGSCAHFDYVRTEDGNIRPYCGQHDELMDDMDACEEWTRTE</sequence>
<dbReference type="InterPro" id="IPR055564">
    <property type="entry name" value="CdpA_C"/>
</dbReference>
<keyword evidence="6" id="KW-1185">Reference proteome</keyword>
<dbReference type="InterPro" id="IPR055563">
    <property type="entry name" value="CdpA_N"/>
</dbReference>
<organism evidence="5 6">
    <name type="scientific">Halarchaeum acidiphilum MH1-52-1</name>
    <dbReference type="NCBI Taxonomy" id="1261545"/>
    <lineage>
        <taxon>Archaea</taxon>
        <taxon>Methanobacteriati</taxon>
        <taxon>Methanobacteriota</taxon>
        <taxon>Stenosarchaea group</taxon>
        <taxon>Halobacteria</taxon>
        <taxon>Halobacteriales</taxon>
        <taxon>Halobacteriaceae</taxon>
    </lineage>
</organism>
<feature type="compositionally biased region" description="Basic and acidic residues" evidence="1">
    <location>
        <begin position="175"/>
        <end position="188"/>
    </location>
</feature>
<dbReference type="AlphaFoldDB" id="U2YRW7"/>
<feature type="compositionally biased region" description="Low complexity" evidence="1">
    <location>
        <begin position="201"/>
        <end position="223"/>
    </location>
</feature>
<evidence type="ECO:0000259" key="3">
    <source>
        <dbReference type="Pfam" id="PF23600"/>
    </source>
</evidence>
<keyword evidence="2" id="KW-0812">Transmembrane</keyword>
<gene>
    <name evidence="5" type="ORF">MBEHAL_0500</name>
</gene>
<dbReference type="Pfam" id="PF23600">
    <property type="entry name" value="CdpA_N"/>
    <property type="match status" value="1"/>
</dbReference>
<dbReference type="Pfam" id="PF23601">
    <property type="entry name" value="CdpA_C"/>
    <property type="match status" value="1"/>
</dbReference>
<evidence type="ECO:0000256" key="2">
    <source>
        <dbReference type="SAM" id="Phobius"/>
    </source>
</evidence>
<comment type="caution">
    <text evidence="5">The sequence shown here is derived from an EMBL/GenBank/DDBJ whole genome shotgun (WGS) entry which is preliminary data.</text>
</comment>
<evidence type="ECO:0000256" key="1">
    <source>
        <dbReference type="SAM" id="MobiDB-lite"/>
    </source>
</evidence>
<feature type="region of interest" description="Disordered" evidence="1">
    <location>
        <begin position="171"/>
        <end position="250"/>
    </location>
</feature>
<feature type="compositionally biased region" description="Basic and acidic residues" evidence="1">
    <location>
        <begin position="224"/>
        <end position="235"/>
    </location>
</feature>
<keyword evidence="2" id="KW-0472">Membrane</keyword>
<keyword evidence="2" id="KW-1133">Transmembrane helix</keyword>
<dbReference type="Proteomes" id="UP000016986">
    <property type="component" value="Unassembled WGS sequence"/>
</dbReference>
<feature type="transmembrane region" description="Helical" evidence="2">
    <location>
        <begin position="130"/>
        <end position="151"/>
    </location>
</feature>
<dbReference type="OrthoDB" id="235883at2157"/>
<evidence type="ECO:0000313" key="6">
    <source>
        <dbReference type="Proteomes" id="UP000016986"/>
    </source>
</evidence>
<feature type="transmembrane region" description="Helical" evidence="2">
    <location>
        <begin position="62"/>
        <end position="83"/>
    </location>
</feature>
<evidence type="ECO:0000313" key="5">
    <source>
        <dbReference type="EMBL" id="GAD51740.1"/>
    </source>
</evidence>
<dbReference type="eggNOG" id="arCOG02827">
    <property type="taxonomic scope" value="Archaea"/>
</dbReference>